<dbReference type="InterPro" id="IPR022642">
    <property type="entry name" value="CheR_C"/>
</dbReference>
<dbReference type="Gene3D" id="1.10.155.10">
    <property type="entry name" value="Chemotaxis receptor methyltransferase CheR, N-terminal domain"/>
    <property type="match status" value="1"/>
</dbReference>
<evidence type="ECO:0000313" key="8">
    <source>
        <dbReference type="Proteomes" id="UP000606889"/>
    </source>
</evidence>
<evidence type="ECO:0000256" key="4">
    <source>
        <dbReference type="ARBA" id="ARBA00022679"/>
    </source>
</evidence>
<dbReference type="PANTHER" id="PTHR24422">
    <property type="entry name" value="CHEMOTAXIS PROTEIN METHYLTRANSFERASE"/>
    <property type="match status" value="1"/>
</dbReference>
<organism evidence="7 8">
    <name type="scientific">Christensenella tenuis</name>
    <dbReference type="NCBI Taxonomy" id="2763033"/>
    <lineage>
        <taxon>Bacteria</taxon>
        <taxon>Bacillati</taxon>
        <taxon>Bacillota</taxon>
        <taxon>Clostridia</taxon>
        <taxon>Christensenellales</taxon>
        <taxon>Christensenellaceae</taxon>
        <taxon>Christensenella</taxon>
    </lineage>
</organism>
<accession>A0ABR7EAF3</accession>
<dbReference type="RefSeq" id="WP_186856284.1">
    <property type="nucleotide sequence ID" value="NZ_JACOON010000001.1"/>
</dbReference>
<dbReference type="PRINTS" id="PR00996">
    <property type="entry name" value="CHERMTFRASE"/>
</dbReference>
<dbReference type="InterPro" id="IPR022641">
    <property type="entry name" value="CheR_N"/>
</dbReference>
<keyword evidence="4" id="KW-0808">Transferase</keyword>
<dbReference type="PANTHER" id="PTHR24422:SF19">
    <property type="entry name" value="CHEMOTAXIS PROTEIN METHYLTRANSFERASE"/>
    <property type="match status" value="1"/>
</dbReference>
<dbReference type="Pfam" id="PF01739">
    <property type="entry name" value="CheR"/>
    <property type="match status" value="1"/>
</dbReference>
<evidence type="ECO:0000256" key="2">
    <source>
        <dbReference type="ARBA" id="ARBA00012534"/>
    </source>
</evidence>
<dbReference type="InterPro" id="IPR036804">
    <property type="entry name" value="CheR_N_sf"/>
</dbReference>
<dbReference type="SMART" id="SM00138">
    <property type="entry name" value="MeTrc"/>
    <property type="match status" value="1"/>
</dbReference>
<reference evidence="7 8" key="1">
    <citation type="submission" date="2020-08" db="EMBL/GenBank/DDBJ databases">
        <title>Genome public.</title>
        <authorList>
            <person name="Liu C."/>
            <person name="Sun Q."/>
        </authorList>
    </citation>
    <scope>NUCLEOTIDE SEQUENCE [LARGE SCALE GENOMIC DNA]</scope>
    <source>
        <strain evidence="7 8">NSJ-35</strain>
    </source>
</reference>
<dbReference type="CDD" id="cd02440">
    <property type="entry name" value="AdoMet_MTases"/>
    <property type="match status" value="1"/>
</dbReference>
<dbReference type="EMBL" id="JACOON010000001">
    <property type="protein sequence ID" value="MBC5646737.1"/>
    <property type="molecule type" value="Genomic_DNA"/>
</dbReference>
<name>A0ABR7EAF3_9FIRM</name>
<gene>
    <name evidence="7" type="ORF">H8S18_00050</name>
</gene>
<evidence type="ECO:0000259" key="6">
    <source>
        <dbReference type="PROSITE" id="PS50123"/>
    </source>
</evidence>
<evidence type="ECO:0000313" key="7">
    <source>
        <dbReference type="EMBL" id="MBC5646737.1"/>
    </source>
</evidence>
<dbReference type="Gene3D" id="3.40.50.150">
    <property type="entry name" value="Vaccinia Virus protein VP39"/>
    <property type="match status" value="1"/>
</dbReference>
<keyword evidence="8" id="KW-1185">Reference proteome</keyword>
<dbReference type="PROSITE" id="PS50123">
    <property type="entry name" value="CHER"/>
    <property type="match status" value="1"/>
</dbReference>
<proteinExistence type="predicted"/>
<evidence type="ECO:0000256" key="3">
    <source>
        <dbReference type="ARBA" id="ARBA00022603"/>
    </source>
</evidence>
<dbReference type="SUPFAM" id="SSF47757">
    <property type="entry name" value="Chemotaxis receptor methyltransferase CheR, N-terminal domain"/>
    <property type="match status" value="1"/>
</dbReference>
<dbReference type="InterPro" id="IPR050903">
    <property type="entry name" value="Bact_Chemotaxis_MeTrfase"/>
</dbReference>
<sequence length="270" mass="32051">MDLNEREFCRLRDFMYGKFGINLSEKKTLIEGRLSNTLSAKGFKSFTEFIDHLEKDKTGEDLSLVVTKLTTNFTYFYREEQHIEFMKKVALNEILPTIRDGNLNIWSAGCSSGEEPYTIAMFLDEYFQGRRTDLDKRILATDISDKVLNIAQKGVYHDDRMTRMPPNWQKAYFKHLGGDEFEVKPKIKQEIIFRKFNLMEPVFRFKRKFHIIFCRNVMIYFDANTINKLTQRFYDALMPGGYLFIGLSETLLKHHTNFEYVQPSIYRKKR</sequence>
<dbReference type="Pfam" id="PF03705">
    <property type="entry name" value="CheR_N"/>
    <property type="match status" value="1"/>
</dbReference>
<comment type="catalytic activity">
    <reaction evidence="1">
        <text>L-glutamyl-[protein] + S-adenosyl-L-methionine = [protein]-L-glutamate 5-O-methyl ester + S-adenosyl-L-homocysteine</text>
        <dbReference type="Rhea" id="RHEA:24452"/>
        <dbReference type="Rhea" id="RHEA-COMP:10208"/>
        <dbReference type="Rhea" id="RHEA-COMP:10311"/>
        <dbReference type="ChEBI" id="CHEBI:29973"/>
        <dbReference type="ChEBI" id="CHEBI:57856"/>
        <dbReference type="ChEBI" id="CHEBI:59789"/>
        <dbReference type="ChEBI" id="CHEBI:82795"/>
        <dbReference type="EC" id="2.1.1.80"/>
    </reaction>
</comment>
<comment type="caution">
    <text evidence="7">The sequence shown here is derived from an EMBL/GenBank/DDBJ whole genome shotgun (WGS) entry which is preliminary data.</text>
</comment>
<dbReference type="EC" id="2.1.1.80" evidence="2"/>
<dbReference type="InterPro" id="IPR029063">
    <property type="entry name" value="SAM-dependent_MTases_sf"/>
</dbReference>
<dbReference type="PIRSF" id="PIRSF000410">
    <property type="entry name" value="CheR"/>
    <property type="match status" value="1"/>
</dbReference>
<dbReference type="InterPro" id="IPR026024">
    <property type="entry name" value="Chemotaxis_MeTrfase_CheR"/>
</dbReference>
<keyword evidence="3" id="KW-0489">Methyltransferase</keyword>
<protein>
    <recommendedName>
        <fullName evidence="2">protein-glutamate O-methyltransferase</fullName>
        <ecNumber evidence="2">2.1.1.80</ecNumber>
    </recommendedName>
</protein>
<dbReference type="Proteomes" id="UP000606889">
    <property type="component" value="Unassembled WGS sequence"/>
</dbReference>
<keyword evidence="5" id="KW-0949">S-adenosyl-L-methionine</keyword>
<dbReference type="SUPFAM" id="SSF53335">
    <property type="entry name" value="S-adenosyl-L-methionine-dependent methyltransferases"/>
    <property type="match status" value="1"/>
</dbReference>
<feature type="domain" description="CheR-type methyltransferase" evidence="6">
    <location>
        <begin position="1"/>
        <end position="270"/>
    </location>
</feature>
<evidence type="ECO:0000256" key="1">
    <source>
        <dbReference type="ARBA" id="ARBA00001541"/>
    </source>
</evidence>
<evidence type="ECO:0000256" key="5">
    <source>
        <dbReference type="ARBA" id="ARBA00022691"/>
    </source>
</evidence>
<dbReference type="InterPro" id="IPR000780">
    <property type="entry name" value="CheR_MeTrfase"/>
</dbReference>